<dbReference type="PANTHER" id="PTHR47628:SF1">
    <property type="entry name" value="ALIPHATIC AMIDASE EXPRESSION-REGULATING PROTEIN"/>
    <property type="match status" value="1"/>
</dbReference>
<dbReference type="Gene3D" id="3.40.50.2300">
    <property type="match status" value="2"/>
</dbReference>
<organism evidence="2 3">
    <name type="scientific">Rhizobium etli</name>
    <dbReference type="NCBI Taxonomy" id="29449"/>
    <lineage>
        <taxon>Bacteria</taxon>
        <taxon>Pseudomonadati</taxon>
        <taxon>Pseudomonadota</taxon>
        <taxon>Alphaproteobacteria</taxon>
        <taxon>Hyphomicrobiales</taxon>
        <taxon>Rhizobiaceae</taxon>
        <taxon>Rhizobium/Agrobacterium group</taxon>
        <taxon>Rhizobium</taxon>
    </lineage>
</organism>
<dbReference type="PANTHER" id="PTHR47628">
    <property type="match status" value="1"/>
</dbReference>
<dbReference type="GO" id="GO:0033218">
    <property type="term" value="F:amide binding"/>
    <property type="evidence" value="ECO:0007669"/>
    <property type="project" value="InterPro"/>
</dbReference>
<dbReference type="Pfam" id="PF13433">
    <property type="entry name" value="Peripla_BP_5"/>
    <property type="match status" value="1"/>
</dbReference>
<dbReference type="AlphaFoldDB" id="A0A7W6ZM52"/>
<accession>A0A7W6ZM52</accession>
<dbReference type="PRINTS" id="PR00337">
    <property type="entry name" value="LEUILEVALBP"/>
</dbReference>
<comment type="caution">
    <text evidence="2">The sequence shown here is derived from an EMBL/GenBank/DDBJ whole genome shotgun (WGS) entry which is preliminary data.</text>
</comment>
<dbReference type="InterPro" id="IPR039570">
    <property type="entry name" value="AmiC_PBP1"/>
</dbReference>
<dbReference type="InterPro" id="IPR000709">
    <property type="entry name" value="Leu_Ile_Val-bd"/>
</dbReference>
<proteinExistence type="predicted"/>
<evidence type="ECO:0000313" key="1">
    <source>
        <dbReference type="EMBL" id="MBB4482401.1"/>
    </source>
</evidence>
<dbReference type="InterPro" id="IPR028082">
    <property type="entry name" value="Peripla_BP_I"/>
</dbReference>
<name>A0A7W6ZM52_RHIET</name>
<dbReference type="EMBL" id="JACIHU010000012">
    <property type="protein sequence ID" value="MBB4482401.1"/>
    <property type="molecule type" value="Genomic_DNA"/>
</dbReference>
<evidence type="ECO:0000313" key="3">
    <source>
        <dbReference type="Proteomes" id="UP000523431"/>
    </source>
</evidence>
<evidence type="ECO:0000313" key="2">
    <source>
        <dbReference type="EMBL" id="MBB4538230.1"/>
    </source>
</evidence>
<dbReference type="EMBL" id="JACIID010000012">
    <property type="protein sequence ID" value="MBB4538230.1"/>
    <property type="molecule type" value="Genomic_DNA"/>
</dbReference>
<dbReference type="Proteomes" id="UP000557344">
    <property type="component" value="Unassembled WGS sequence"/>
</dbReference>
<gene>
    <name evidence="1" type="ORF">GGE46_005014</name>
    <name evidence="2" type="ORF">GGE57_005011</name>
</gene>
<dbReference type="GO" id="GO:0006865">
    <property type="term" value="P:amino acid transport"/>
    <property type="evidence" value="ECO:0007669"/>
    <property type="project" value="InterPro"/>
</dbReference>
<sequence length="462" mass="51745">MTAIRPPGSRDSRWRKKTSGKAYVYPVPDNAMPATGISRPRLMEQQPTWYPLAASHLKALRIGKSEARNSGIHRFRTSNTSEKAKMTSSEWRVGVLFSRSGISEVTETEHFLGTALAIEEVNAAGGVLGRPIVPIAYDPGGDQTAYRNLARRLLADDDVNIIFGGSMSASRKAVLPIVERHNGLLFYPSMYEGFEYSENVVYTGATLNQNTFALAEYLLRHHGRRILFVGADYIYPRESNRVMRDVVEAKGGEVVSERYLPLHADEQTLRSVISDIVRLQPDAIFSTIIGRPAQRFYRMYAEAGIDRQKVPIASLTMAESEIREIGADACTGHILSATYFQTVENEANERFVSAFKARFGQDCTTSVWSQPAYAQVHLFARALARAGSLETHRISEEILLEDFFAPEGRINFDTDTRHLWLHPRIGVARADGLFDIAWQAPGPIRPDPYLTASRFEDVWLEA</sequence>
<evidence type="ECO:0000313" key="4">
    <source>
        <dbReference type="Proteomes" id="UP000557344"/>
    </source>
</evidence>
<dbReference type="CDD" id="cd06357">
    <property type="entry name" value="PBP1_AmiC"/>
    <property type="match status" value="1"/>
</dbReference>
<dbReference type="SUPFAM" id="SSF53822">
    <property type="entry name" value="Periplasmic binding protein-like I"/>
    <property type="match status" value="1"/>
</dbReference>
<protein>
    <submittedName>
        <fullName evidence="2">Branched-chain amino acid transport system substrate-binding protein</fullName>
    </submittedName>
</protein>
<dbReference type="Proteomes" id="UP000523431">
    <property type="component" value="Unassembled WGS sequence"/>
</dbReference>
<reference evidence="3 4" key="1">
    <citation type="submission" date="2020-08" db="EMBL/GenBank/DDBJ databases">
        <title>Genomic Encyclopedia of Type Strains, Phase IV (KMG-V): Genome sequencing to study the core and pangenomes of soil and plant-associated prokaryotes.</title>
        <authorList>
            <person name="Whitman W."/>
        </authorList>
    </citation>
    <scope>NUCLEOTIDE SEQUENCE [LARGE SCALE GENOMIC DNA]</scope>
    <source>
        <strain evidence="1 4">SEMIA 471</strain>
        <strain evidence="2 3">SEMIA 489</strain>
    </source>
</reference>